<sequence length="66" mass="7527">MAILSTSVKKNNFNEDEHEAFELYRRIVGAIILVSSPVSMDTLSRLLRLSREDIIDIIGDRHSVLQ</sequence>
<accession>A0A4V3SJC4</accession>
<dbReference type="InParanoid" id="A0A4V3SJC4"/>
<evidence type="ECO:0000313" key="1">
    <source>
        <dbReference type="EMBL" id="TGZ83505.1"/>
    </source>
</evidence>
<reference evidence="1 2" key="1">
    <citation type="submission" date="2019-04" db="EMBL/GenBank/DDBJ databases">
        <title>Comparative genomics and transcriptomics to analyze fruiting body development in filamentous ascomycetes.</title>
        <authorList>
            <consortium name="DOE Joint Genome Institute"/>
            <person name="Lutkenhaus R."/>
            <person name="Traeger S."/>
            <person name="Breuer J."/>
            <person name="Kuo A."/>
            <person name="Lipzen A."/>
            <person name="Pangilinan J."/>
            <person name="Dilworth D."/>
            <person name="Sandor L."/>
            <person name="Poggeler S."/>
            <person name="Barry K."/>
            <person name="Grigoriev I.V."/>
            <person name="Nowrousian M."/>
        </authorList>
    </citation>
    <scope>NUCLEOTIDE SEQUENCE [LARGE SCALE GENOMIC DNA]</scope>
    <source>
        <strain evidence="1 2">CBS 389.68</strain>
    </source>
</reference>
<name>A0A4V3SJC4_9PEZI</name>
<gene>
    <name evidence="1" type="ORF">EX30DRAFT_338129</name>
</gene>
<proteinExistence type="predicted"/>
<organism evidence="1 2">
    <name type="scientific">Ascodesmis nigricans</name>
    <dbReference type="NCBI Taxonomy" id="341454"/>
    <lineage>
        <taxon>Eukaryota</taxon>
        <taxon>Fungi</taxon>
        <taxon>Dikarya</taxon>
        <taxon>Ascomycota</taxon>
        <taxon>Pezizomycotina</taxon>
        <taxon>Pezizomycetes</taxon>
        <taxon>Pezizales</taxon>
        <taxon>Ascodesmidaceae</taxon>
        <taxon>Ascodesmis</taxon>
    </lineage>
</organism>
<keyword evidence="2" id="KW-1185">Reference proteome</keyword>
<protein>
    <submittedName>
        <fullName evidence="1">Uncharacterized protein</fullName>
    </submittedName>
</protein>
<dbReference type="EMBL" id="ML220113">
    <property type="protein sequence ID" value="TGZ83505.1"/>
    <property type="molecule type" value="Genomic_DNA"/>
</dbReference>
<evidence type="ECO:0000313" key="2">
    <source>
        <dbReference type="Proteomes" id="UP000298138"/>
    </source>
</evidence>
<dbReference type="AlphaFoldDB" id="A0A4V3SJC4"/>
<dbReference type="OrthoDB" id="4576410at2759"/>
<dbReference type="Proteomes" id="UP000298138">
    <property type="component" value="Unassembled WGS sequence"/>
</dbReference>